<reference evidence="1 2" key="1">
    <citation type="submission" date="2024-01" db="EMBL/GenBank/DDBJ databases">
        <title>The genomes of 5 underutilized Papilionoideae crops provide insights into root nodulation and disease resistanc.</title>
        <authorList>
            <person name="Jiang F."/>
        </authorList>
    </citation>
    <scope>NUCLEOTIDE SEQUENCE [LARGE SCALE GENOMIC DNA]</scope>
    <source>
        <strain evidence="1">LVBAO_FW01</strain>
        <tissue evidence="1">Leaves</tissue>
    </source>
</reference>
<name>A0AAN9L7V6_CANGL</name>
<sequence>MQSIRCLAIPSETKKKVHKFNFHNLSGFAYLPREDESEGMESEYDELRIEIERWRELEAKNDHSSICGKIRIRAEEREKKIDFWQWSVAGGHLSHEGAWRGHASSLQRTTTNEFPTSELSSFIRACGNHRWERRNDFHVHVCHATDKRADAPIRINSKCNFETGDDVNHQLTQWNLTERFDYSNGAYNLLLWCMWKEILMSVLMVCNFVGSVPELTYSYVVSVFSSHGENRNAKFQHQ</sequence>
<dbReference type="Proteomes" id="UP001367508">
    <property type="component" value="Unassembled WGS sequence"/>
</dbReference>
<proteinExistence type="predicted"/>
<comment type="caution">
    <text evidence="1">The sequence shown here is derived from an EMBL/GenBank/DDBJ whole genome shotgun (WGS) entry which is preliminary data.</text>
</comment>
<evidence type="ECO:0000313" key="1">
    <source>
        <dbReference type="EMBL" id="KAK7330371.1"/>
    </source>
</evidence>
<accession>A0AAN9L7V6</accession>
<organism evidence="1 2">
    <name type="scientific">Canavalia gladiata</name>
    <name type="common">Sword bean</name>
    <name type="synonym">Dolichos gladiatus</name>
    <dbReference type="NCBI Taxonomy" id="3824"/>
    <lineage>
        <taxon>Eukaryota</taxon>
        <taxon>Viridiplantae</taxon>
        <taxon>Streptophyta</taxon>
        <taxon>Embryophyta</taxon>
        <taxon>Tracheophyta</taxon>
        <taxon>Spermatophyta</taxon>
        <taxon>Magnoliopsida</taxon>
        <taxon>eudicotyledons</taxon>
        <taxon>Gunneridae</taxon>
        <taxon>Pentapetalae</taxon>
        <taxon>rosids</taxon>
        <taxon>fabids</taxon>
        <taxon>Fabales</taxon>
        <taxon>Fabaceae</taxon>
        <taxon>Papilionoideae</taxon>
        <taxon>50 kb inversion clade</taxon>
        <taxon>NPAAA clade</taxon>
        <taxon>indigoferoid/millettioid clade</taxon>
        <taxon>Phaseoleae</taxon>
        <taxon>Canavalia</taxon>
    </lineage>
</organism>
<dbReference type="EMBL" id="JAYMYQ010000005">
    <property type="protein sequence ID" value="KAK7330371.1"/>
    <property type="molecule type" value="Genomic_DNA"/>
</dbReference>
<gene>
    <name evidence="1" type="ORF">VNO77_24564</name>
</gene>
<protein>
    <submittedName>
        <fullName evidence="1">Uncharacterized protein</fullName>
    </submittedName>
</protein>
<keyword evidence="2" id="KW-1185">Reference proteome</keyword>
<evidence type="ECO:0000313" key="2">
    <source>
        <dbReference type="Proteomes" id="UP001367508"/>
    </source>
</evidence>
<dbReference type="AlphaFoldDB" id="A0AAN9L7V6"/>